<evidence type="ECO:0000256" key="2">
    <source>
        <dbReference type="ARBA" id="ARBA00011881"/>
    </source>
</evidence>
<dbReference type="STRING" id="1920490.GCA_001895925_01758"/>
<dbReference type="GO" id="GO:0004359">
    <property type="term" value="F:glutaminase activity"/>
    <property type="evidence" value="ECO:0007669"/>
    <property type="project" value="UniProtKB-UniRule"/>
</dbReference>
<keyword evidence="8" id="KW-1185">Reference proteome</keyword>
<protein>
    <recommendedName>
        <fullName evidence="3 6">Glutaminase</fullName>
        <ecNumber evidence="3 6">3.5.1.2</ecNumber>
    </recommendedName>
</protein>
<proteinExistence type="inferred from homology"/>
<dbReference type="PANTHER" id="PTHR12544:SF29">
    <property type="entry name" value="GLUTAMINASE"/>
    <property type="match status" value="1"/>
</dbReference>
<reference evidence="7 8" key="1">
    <citation type="submission" date="2018-02" db="EMBL/GenBank/DDBJ databases">
        <authorList>
            <person name="Cohen D.B."/>
            <person name="Kent A.D."/>
        </authorList>
    </citation>
    <scope>NUCLEOTIDE SEQUENCE [LARGE SCALE GENOMIC DNA]</scope>
    <source>
        <strain evidence="7 8">ULC007</strain>
    </source>
</reference>
<organism evidence="7 8">
    <name type="scientific">Phormidesmis priestleyi ULC007</name>
    <dbReference type="NCBI Taxonomy" id="1920490"/>
    <lineage>
        <taxon>Bacteria</taxon>
        <taxon>Bacillati</taxon>
        <taxon>Cyanobacteriota</taxon>
        <taxon>Cyanophyceae</taxon>
        <taxon>Leptolyngbyales</taxon>
        <taxon>Leptolyngbyaceae</taxon>
        <taxon>Phormidesmis</taxon>
    </lineage>
</organism>
<feature type="binding site" evidence="6">
    <location>
        <position position="68"/>
    </location>
    <ligand>
        <name>substrate</name>
    </ligand>
</feature>
<accession>A0A2T1DMP1</accession>
<comment type="catalytic activity">
    <reaction evidence="5 6">
        <text>L-glutamine + H2O = L-glutamate + NH4(+)</text>
        <dbReference type="Rhea" id="RHEA:15889"/>
        <dbReference type="ChEBI" id="CHEBI:15377"/>
        <dbReference type="ChEBI" id="CHEBI:28938"/>
        <dbReference type="ChEBI" id="CHEBI:29985"/>
        <dbReference type="ChEBI" id="CHEBI:58359"/>
        <dbReference type="EC" id="3.5.1.2"/>
    </reaction>
</comment>
<dbReference type="NCBIfam" id="TIGR03814">
    <property type="entry name" value="Gln_ase"/>
    <property type="match status" value="1"/>
</dbReference>
<feature type="binding site" evidence="6">
    <location>
        <position position="256"/>
    </location>
    <ligand>
        <name>substrate</name>
    </ligand>
</feature>
<comment type="subunit">
    <text evidence="2 6">Homotetramer.</text>
</comment>
<dbReference type="EC" id="3.5.1.2" evidence="3 6"/>
<keyword evidence="6" id="KW-0007">Acetylation</keyword>
<evidence type="ECO:0000256" key="1">
    <source>
        <dbReference type="ARBA" id="ARBA00011076"/>
    </source>
</evidence>
<dbReference type="EMBL" id="PVWG01000002">
    <property type="protein sequence ID" value="PSB21768.1"/>
    <property type="molecule type" value="Genomic_DNA"/>
</dbReference>
<dbReference type="PANTHER" id="PTHR12544">
    <property type="entry name" value="GLUTAMINASE"/>
    <property type="match status" value="1"/>
</dbReference>
<dbReference type="Pfam" id="PF04960">
    <property type="entry name" value="Glutaminase"/>
    <property type="match status" value="1"/>
</dbReference>
<reference evidence="7 8" key="2">
    <citation type="submission" date="2018-03" db="EMBL/GenBank/DDBJ databases">
        <title>The ancient ancestry and fast evolution of plastids.</title>
        <authorList>
            <person name="Moore K.R."/>
            <person name="Magnabosco C."/>
            <person name="Momper L."/>
            <person name="Gold D.A."/>
            <person name="Bosak T."/>
            <person name="Fournier G.P."/>
        </authorList>
    </citation>
    <scope>NUCLEOTIDE SEQUENCE [LARGE SCALE GENOMIC DNA]</scope>
    <source>
        <strain evidence="7 8">ULC007</strain>
    </source>
</reference>
<evidence type="ECO:0000313" key="8">
    <source>
        <dbReference type="Proteomes" id="UP000238634"/>
    </source>
</evidence>
<dbReference type="GO" id="GO:0006537">
    <property type="term" value="P:glutamate biosynthetic process"/>
    <property type="evidence" value="ECO:0007669"/>
    <property type="project" value="TreeGrafter"/>
</dbReference>
<feature type="binding site" evidence="6">
    <location>
        <position position="194"/>
    </location>
    <ligand>
        <name>substrate</name>
    </ligand>
</feature>
<comment type="caution">
    <text evidence="6">Lacks conserved residue(s) required for the propagation of feature annotation.</text>
</comment>
<evidence type="ECO:0000256" key="4">
    <source>
        <dbReference type="ARBA" id="ARBA00022801"/>
    </source>
</evidence>
<evidence type="ECO:0000313" key="7">
    <source>
        <dbReference type="EMBL" id="PSB21768.1"/>
    </source>
</evidence>
<feature type="binding site" evidence="6">
    <location>
        <position position="238"/>
    </location>
    <ligand>
        <name>substrate</name>
    </ligand>
</feature>
<evidence type="ECO:0000256" key="5">
    <source>
        <dbReference type="ARBA" id="ARBA00049534"/>
    </source>
</evidence>
<feature type="binding site" evidence="6">
    <location>
        <position position="119"/>
    </location>
    <ligand>
        <name>substrate</name>
    </ligand>
</feature>
<dbReference type="Proteomes" id="UP000238634">
    <property type="component" value="Unassembled WGS sequence"/>
</dbReference>
<evidence type="ECO:0000256" key="6">
    <source>
        <dbReference type="HAMAP-Rule" id="MF_00313"/>
    </source>
</evidence>
<dbReference type="InterPro" id="IPR012338">
    <property type="entry name" value="Beta-lactam/transpept-like"/>
</dbReference>
<dbReference type="OrthoDB" id="9788822at2"/>
<name>A0A2T1DMP1_9CYAN</name>
<comment type="caution">
    <text evidence="7">The sequence shown here is derived from an EMBL/GenBank/DDBJ whole genome shotgun (WGS) entry which is preliminary data.</text>
</comment>
<dbReference type="InterPro" id="IPR015868">
    <property type="entry name" value="Glutaminase"/>
</dbReference>
<evidence type="ECO:0000256" key="3">
    <source>
        <dbReference type="ARBA" id="ARBA00012918"/>
    </source>
</evidence>
<gene>
    <name evidence="6 7" type="primary">glsA</name>
    <name evidence="7" type="ORF">C7B65_03840</name>
</gene>
<dbReference type="AlphaFoldDB" id="A0A2T1DMP1"/>
<dbReference type="GO" id="GO:0006543">
    <property type="term" value="P:L-glutamine catabolic process"/>
    <property type="evidence" value="ECO:0007669"/>
    <property type="project" value="TreeGrafter"/>
</dbReference>
<dbReference type="SUPFAM" id="SSF56601">
    <property type="entry name" value="beta-lactamase/transpeptidase-like"/>
    <property type="match status" value="1"/>
</dbReference>
<dbReference type="Gene3D" id="3.40.710.10">
    <property type="entry name" value="DD-peptidase/beta-lactamase superfamily"/>
    <property type="match status" value="1"/>
</dbReference>
<keyword evidence="4 6" id="KW-0378">Hydrolase</keyword>
<comment type="similarity">
    <text evidence="1 6">Belongs to the glutaminase family.</text>
</comment>
<dbReference type="HAMAP" id="MF_00313">
    <property type="entry name" value="Glutaminase"/>
    <property type="match status" value="1"/>
</dbReference>
<feature type="binding site" evidence="6">
    <location>
        <position position="171"/>
    </location>
    <ligand>
        <name>substrate</name>
    </ligand>
</feature>
<sequence length="303" mass="32270">MIGLDALAQDQLDAWVSDAKTKTQLGRLPDYIPLLTQTKPNTVAVEIQTTKGKIFSAGEVTQPFALMSVIKPFLLLFVLERSGADEVFKQVGMKPSDQPFHSLTQLSSDRGYPRNPMINSGAIALAALLPGKDGAARCKALCDWLNRLADTHLTLDRAMLTSVRSMANESNRAIAHMLSQAGHLTSVEMALDTYNHICCLSGTVEDLARLGLLLASSSGIARQHQQIVNALMLTCGLYEASGAFAVRIGLPTKSGVSGALLSIVPKEGAIAAYSPAIDPTGNSVAGLFLLEKLATHLKLSIFG</sequence>